<dbReference type="SUPFAM" id="SSF52540">
    <property type="entry name" value="P-loop containing nucleoside triphosphate hydrolases"/>
    <property type="match status" value="1"/>
</dbReference>
<feature type="compositionally biased region" description="Basic and acidic residues" evidence="1">
    <location>
        <begin position="926"/>
        <end position="935"/>
    </location>
</feature>
<dbReference type="Pfam" id="PF12696">
    <property type="entry name" value="TraG-D_C"/>
    <property type="match status" value="1"/>
</dbReference>
<protein>
    <recommendedName>
        <fullName evidence="3">TraD/TraG TraM recognition site domain-containing protein</fullName>
    </recommendedName>
</protein>
<feature type="compositionally biased region" description="Basic and acidic residues" evidence="1">
    <location>
        <begin position="845"/>
        <end position="856"/>
    </location>
</feature>
<keyword evidence="2" id="KW-0472">Membrane</keyword>
<evidence type="ECO:0000313" key="5">
    <source>
        <dbReference type="Proteomes" id="UP001519349"/>
    </source>
</evidence>
<dbReference type="Gene3D" id="3.40.50.300">
    <property type="entry name" value="P-loop containing nucleotide triphosphate hydrolases"/>
    <property type="match status" value="1"/>
</dbReference>
<evidence type="ECO:0000313" key="4">
    <source>
        <dbReference type="EMBL" id="MBP2620464.1"/>
    </source>
</evidence>
<dbReference type="EMBL" id="QFAY01000006">
    <property type="protein sequence ID" value="MBP2620464.1"/>
    <property type="molecule type" value="Genomic_DNA"/>
</dbReference>
<feature type="transmembrane region" description="Helical" evidence="2">
    <location>
        <begin position="168"/>
        <end position="186"/>
    </location>
</feature>
<keyword evidence="2" id="KW-1133">Transmembrane helix</keyword>
<feature type="domain" description="TraD/TraG TraM recognition site" evidence="3">
    <location>
        <begin position="639"/>
        <end position="757"/>
    </location>
</feature>
<feature type="region of interest" description="Disordered" evidence="1">
    <location>
        <begin position="845"/>
        <end position="955"/>
    </location>
</feature>
<name>A0ABS5AXL5_9STRE</name>
<organism evidence="4 5">
    <name type="scientific">Streptococcus panodentis</name>
    <dbReference type="NCBI Taxonomy" id="1581472"/>
    <lineage>
        <taxon>Bacteria</taxon>
        <taxon>Bacillati</taxon>
        <taxon>Bacillota</taxon>
        <taxon>Bacilli</taxon>
        <taxon>Lactobacillales</taxon>
        <taxon>Streptococcaceae</taxon>
        <taxon>Streptococcus</taxon>
    </lineage>
</organism>
<feature type="transmembrane region" description="Helical" evidence="2">
    <location>
        <begin position="20"/>
        <end position="49"/>
    </location>
</feature>
<dbReference type="InterPro" id="IPR032689">
    <property type="entry name" value="TraG-D_C"/>
</dbReference>
<gene>
    <name evidence="4" type="ORF">DHL47_03760</name>
</gene>
<feature type="compositionally biased region" description="Low complexity" evidence="1">
    <location>
        <begin position="884"/>
        <end position="917"/>
    </location>
</feature>
<feature type="transmembrane region" description="Helical" evidence="2">
    <location>
        <begin position="109"/>
        <end position="126"/>
    </location>
</feature>
<proteinExistence type="predicted"/>
<accession>A0ABS5AXL5</accession>
<keyword evidence="5" id="KW-1185">Reference proteome</keyword>
<sequence>MLFLLSKLPYKLKGHRSIDYVIFVLRKLIWLLFLFGAASLAAVLILSIIRQQIGFGLFICLFLVLFLSVFLSLYLGFWHTNLTSRQRYQLFKERGDFRERDRGQAIKRYIYLSFLSALISSVDIIVLTLNNYIIAVFNQLYVSVSDFLKKGGAYFDYKTLSPLIGNQFWNTLLLIAPVFLFVYLLYNSYSSEIVVYDDLMKLWLKKRFFKHKKVTHLFNDLDNAGDAFLRLGRNSDIGDDVILKTDVRRLHTAGFGPIGSGKSVAIAKPAIVQDARNVTVYLKEYAKFIREQDKKIEVLHITDEQQLLETQHDYYEEWYEKGLGKRLINGFYVNEPSGDLIHDAVDIIRRTGFPEDMIWLVDPTKEDTDGINIFDAETHTAAGLTSDLIRNFADEGGSGGGNTFFKNAEQAYVRNLVFMLKSTARIEKSYLDVNLNGGSPTLSEFYDLLEIPSLVIKRLKLFKVYRDASEREFKRLYEEPYQELYRQEKEAFVRKGGLPSRFDSHMSPQLRRAFNQKRDAESRNKIINTTYHYFADAYKEDPRTGIEYITHDANIEGMKNTIRKLASSDLVRRIFFSQSTKDIDILLKTGGFLLVNTARGPVDDDSSRMIGQITDMIVQKGVLRRNSSTMDPFFSIIEDEYGWVTTPNTERFLNQCRKYNTAVLGLYQNYEQIEASLGASDTAALLNSYRNIFVFQGSSNKSAETIVERAGTEKKVSRMTNKGSVDMLAGNDNNASSYREEIAEEEVTSSSELFRLEKFQFAGVHVIDDEESELVKVTPTPSFDLPIFKDPHYKPPFDVEQNEEDRQAYDIWKEQVERYYVERHSEGVIPFERFTPEEQRIILGLDEERQPLEKPRKSGRRKAAKKEQPAVPAAAAKRAEPDKAAAVSESAAASHEEGMASPFAQAAESSAADPAVSGLEPPAEPQGEKPAEEKLAAPSSAKAKPSKKYNPLMDD</sequence>
<comment type="caution">
    <text evidence="4">The sequence shown here is derived from an EMBL/GenBank/DDBJ whole genome shotgun (WGS) entry which is preliminary data.</text>
</comment>
<reference evidence="4 5" key="1">
    <citation type="submission" date="2018-05" db="EMBL/GenBank/DDBJ databases">
        <title>Draft genome sequence of Streptococcus panodentis CCUG 70867T.</title>
        <authorList>
            <person name="Salva-Serra F."/>
            <person name="Mendez V."/>
            <person name="Jaen-Luchoro D."/>
            <person name="Gonzales-Siles L."/>
            <person name="Karlsson R."/>
            <person name="Engstrom-Jakobsson H."/>
            <person name="Busquets A."/>
            <person name="Gomila M."/>
            <person name="Pineiro-Iglesias B."/>
            <person name="Bennasar-Figueras A."/>
            <person name="Seeger M."/>
            <person name="Moore E."/>
        </authorList>
    </citation>
    <scope>NUCLEOTIDE SEQUENCE [LARGE SCALE GENOMIC DNA]</scope>
    <source>
        <strain evidence="4 5">CCUG 70867</strain>
    </source>
</reference>
<evidence type="ECO:0000256" key="1">
    <source>
        <dbReference type="SAM" id="MobiDB-lite"/>
    </source>
</evidence>
<keyword evidence="2" id="KW-0812">Transmembrane</keyword>
<evidence type="ECO:0000259" key="3">
    <source>
        <dbReference type="Pfam" id="PF12696"/>
    </source>
</evidence>
<dbReference type="InterPro" id="IPR027417">
    <property type="entry name" value="P-loop_NTPase"/>
</dbReference>
<evidence type="ECO:0000256" key="2">
    <source>
        <dbReference type="SAM" id="Phobius"/>
    </source>
</evidence>
<feature type="transmembrane region" description="Helical" evidence="2">
    <location>
        <begin position="55"/>
        <end position="77"/>
    </location>
</feature>
<dbReference type="Proteomes" id="UP001519349">
    <property type="component" value="Unassembled WGS sequence"/>
</dbReference>
<dbReference type="RefSeq" id="WP_209550937.1">
    <property type="nucleotide sequence ID" value="NZ_QFAY01000006.1"/>
</dbReference>